<evidence type="ECO:0000256" key="2">
    <source>
        <dbReference type="SAM" id="SignalP"/>
    </source>
</evidence>
<evidence type="ECO:0000313" key="3">
    <source>
        <dbReference type="EMBL" id="XBX81136.1"/>
    </source>
</evidence>
<keyword evidence="3" id="KW-0547">Nucleotide-binding</keyword>
<dbReference type="EMBL" id="CP158374">
    <property type="protein sequence ID" value="XBX81136.1"/>
    <property type="molecule type" value="Genomic_DNA"/>
</dbReference>
<reference evidence="3" key="1">
    <citation type="submission" date="2024-05" db="EMBL/GenBank/DDBJ databases">
        <authorList>
            <person name="Yu L."/>
        </authorList>
    </citation>
    <scope>NUCLEOTIDE SEQUENCE</scope>
    <source>
        <strain evidence="3">G08B096</strain>
    </source>
</reference>
<keyword evidence="2" id="KW-0732">Signal</keyword>
<feature type="signal peptide" evidence="2">
    <location>
        <begin position="1"/>
        <end position="26"/>
    </location>
</feature>
<accession>A0AAU7W3W8</accession>
<proteinExistence type="predicted"/>
<feature type="region of interest" description="Disordered" evidence="1">
    <location>
        <begin position="30"/>
        <end position="63"/>
    </location>
</feature>
<protein>
    <submittedName>
        <fullName evidence="3">Iron ABC transporter ATP-binding protein</fullName>
    </submittedName>
</protein>
<keyword evidence="3" id="KW-0067">ATP-binding</keyword>
<gene>
    <name evidence="3" type="ORF">ABIQ69_11000</name>
</gene>
<sequence>MLRLPRPHRVRLAGAAIAVSAIALLAACTPGEPEPSASTSASPEPSAGPTESTPAETEAPEETSPPFAIECDVLLTPQQVYDFNPNFGADPGYEPSTPHAKGVVEDGGTACGWLNQTSGEVIEIAVATPSEGALANRANEAAAASTPVPTYGTPPEVEGYFSRSGERGEAQVFRGPYWIVISSTALFEPGDAQQLAQAVLGNLPAA</sequence>
<dbReference type="RefSeq" id="WP_350347159.1">
    <property type="nucleotide sequence ID" value="NZ_CP158374.1"/>
</dbReference>
<organism evidence="3">
    <name type="scientific">Agromyces sp. G08B096</name>
    <dbReference type="NCBI Taxonomy" id="3156399"/>
    <lineage>
        <taxon>Bacteria</taxon>
        <taxon>Bacillati</taxon>
        <taxon>Actinomycetota</taxon>
        <taxon>Actinomycetes</taxon>
        <taxon>Micrococcales</taxon>
        <taxon>Microbacteriaceae</taxon>
        <taxon>Agromyces</taxon>
    </lineage>
</organism>
<name>A0AAU7W3W8_9MICO</name>
<evidence type="ECO:0000256" key="1">
    <source>
        <dbReference type="SAM" id="MobiDB-lite"/>
    </source>
</evidence>
<dbReference type="AlphaFoldDB" id="A0AAU7W3W8"/>
<feature type="chain" id="PRO_5043761801" evidence="2">
    <location>
        <begin position="27"/>
        <end position="206"/>
    </location>
</feature>
<dbReference type="PROSITE" id="PS51257">
    <property type="entry name" value="PROKAR_LIPOPROTEIN"/>
    <property type="match status" value="1"/>
</dbReference>
<dbReference type="GO" id="GO:0005524">
    <property type="term" value="F:ATP binding"/>
    <property type="evidence" value="ECO:0007669"/>
    <property type="project" value="UniProtKB-KW"/>
</dbReference>